<dbReference type="GO" id="GO:0005634">
    <property type="term" value="C:nucleus"/>
    <property type="evidence" value="ECO:0007669"/>
    <property type="project" value="TreeGrafter"/>
</dbReference>
<evidence type="ECO:0000256" key="5">
    <source>
        <dbReference type="SAM" id="MobiDB-lite"/>
    </source>
</evidence>
<evidence type="ECO:0000256" key="3">
    <source>
        <dbReference type="ARBA" id="ARBA00022833"/>
    </source>
</evidence>
<dbReference type="PANTHER" id="PTHR45931">
    <property type="entry name" value="SI:CH211-59O9.10"/>
    <property type="match status" value="1"/>
</dbReference>
<dbReference type="SMART" id="SM00184">
    <property type="entry name" value="RING"/>
    <property type="match status" value="1"/>
</dbReference>
<dbReference type="GO" id="GO:0006511">
    <property type="term" value="P:ubiquitin-dependent protein catabolic process"/>
    <property type="evidence" value="ECO:0007669"/>
    <property type="project" value="TreeGrafter"/>
</dbReference>
<dbReference type="GO" id="GO:0008270">
    <property type="term" value="F:zinc ion binding"/>
    <property type="evidence" value="ECO:0007669"/>
    <property type="project" value="UniProtKB-KW"/>
</dbReference>
<name>A0A0L6VI02_9BASI</name>
<gene>
    <name evidence="7" type="ORF">VP01_1669g2</name>
</gene>
<keyword evidence="8" id="KW-1185">Reference proteome</keyword>
<feature type="compositionally biased region" description="Acidic residues" evidence="5">
    <location>
        <begin position="64"/>
        <end position="78"/>
    </location>
</feature>
<keyword evidence="3" id="KW-0862">Zinc</keyword>
<reference evidence="7 8" key="1">
    <citation type="submission" date="2015-08" db="EMBL/GenBank/DDBJ databases">
        <title>Next Generation Sequencing and Analysis of the Genome of Puccinia sorghi L Schw, the Causal Agent of Maize Common Rust.</title>
        <authorList>
            <person name="Rochi L."/>
            <person name="Burguener G."/>
            <person name="Darino M."/>
            <person name="Turjanski A."/>
            <person name="Kreff E."/>
            <person name="Dieguez M.J."/>
            <person name="Sacco F."/>
        </authorList>
    </citation>
    <scope>NUCLEOTIDE SEQUENCE [LARGE SCALE GENOMIC DNA]</scope>
    <source>
        <strain evidence="7 8">RO10H11247</strain>
    </source>
</reference>
<evidence type="ECO:0000256" key="4">
    <source>
        <dbReference type="PROSITE-ProRule" id="PRU00175"/>
    </source>
</evidence>
<protein>
    <recommendedName>
        <fullName evidence="6">RING-type domain-containing protein</fullName>
    </recommendedName>
</protein>
<dbReference type="Proteomes" id="UP000037035">
    <property type="component" value="Unassembled WGS sequence"/>
</dbReference>
<keyword evidence="1" id="KW-0479">Metal-binding</keyword>
<comment type="caution">
    <text evidence="7">The sequence shown here is derived from an EMBL/GenBank/DDBJ whole genome shotgun (WGS) entry which is preliminary data.</text>
</comment>
<proteinExistence type="predicted"/>
<keyword evidence="2 4" id="KW-0863">Zinc-finger</keyword>
<organism evidence="7 8">
    <name type="scientific">Puccinia sorghi</name>
    <dbReference type="NCBI Taxonomy" id="27349"/>
    <lineage>
        <taxon>Eukaryota</taxon>
        <taxon>Fungi</taxon>
        <taxon>Dikarya</taxon>
        <taxon>Basidiomycota</taxon>
        <taxon>Pucciniomycotina</taxon>
        <taxon>Pucciniomycetes</taxon>
        <taxon>Pucciniales</taxon>
        <taxon>Pucciniaceae</taxon>
        <taxon>Puccinia</taxon>
    </lineage>
</organism>
<dbReference type="EMBL" id="LAVV01006469">
    <property type="protein sequence ID" value="KNZ59755.1"/>
    <property type="molecule type" value="Genomic_DNA"/>
</dbReference>
<dbReference type="InterPro" id="IPR001841">
    <property type="entry name" value="Znf_RING"/>
</dbReference>
<feature type="region of interest" description="Disordered" evidence="5">
    <location>
        <begin position="1"/>
        <end position="100"/>
    </location>
</feature>
<evidence type="ECO:0000313" key="8">
    <source>
        <dbReference type="Proteomes" id="UP000037035"/>
    </source>
</evidence>
<evidence type="ECO:0000256" key="2">
    <source>
        <dbReference type="ARBA" id="ARBA00022771"/>
    </source>
</evidence>
<feature type="domain" description="RING-type" evidence="6">
    <location>
        <begin position="222"/>
        <end position="269"/>
    </location>
</feature>
<dbReference type="AlphaFoldDB" id="A0A0L6VI02"/>
<dbReference type="InterPro" id="IPR013083">
    <property type="entry name" value="Znf_RING/FYVE/PHD"/>
</dbReference>
<sequence length="283" mass="30861">MNTHSNLGDLPGAEDLPALSPGGVQELDGPQQLRPLSPTVNQEQDGAGHGALEAPMVPRHAAQPDEDMNEEDEAEMDGEPGAVPQDRTEPPPGGQASSWQDALQGLPQEDQELFESFFGRTLRFVAAPPNSLTEGRTSIAALHDYLLHYQAIQLATARLDPETTQLLGGFFHLAAQEISRITHRPPRHPRAQVHRVLDQLTTTNPPSLLLAAAHSNSSITSCTICLENYVESDVVVVLPCHISHHFHQRCIRDWLQGLVPGNLTCPICRAQVPGPQPPQIDYQ</sequence>
<accession>A0A0L6VI02</accession>
<dbReference type="CDD" id="cd16448">
    <property type="entry name" value="RING-H2"/>
    <property type="match status" value="1"/>
</dbReference>
<dbReference type="InterPro" id="IPR051834">
    <property type="entry name" value="RING_finger_E3_ligase"/>
</dbReference>
<dbReference type="SUPFAM" id="SSF57850">
    <property type="entry name" value="RING/U-box"/>
    <property type="match status" value="1"/>
</dbReference>
<dbReference type="PANTHER" id="PTHR45931:SF3">
    <property type="entry name" value="RING ZINC FINGER-CONTAINING PROTEIN"/>
    <property type="match status" value="1"/>
</dbReference>
<dbReference type="VEuPathDB" id="FungiDB:VP01_1669g2"/>
<evidence type="ECO:0000259" key="6">
    <source>
        <dbReference type="PROSITE" id="PS50089"/>
    </source>
</evidence>
<dbReference type="PROSITE" id="PS50089">
    <property type="entry name" value="ZF_RING_2"/>
    <property type="match status" value="1"/>
</dbReference>
<dbReference type="STRING" id="27349.A0A0L6VI02"/>
<dbReference type="Gene3D" id="3.30.40.10">
    <property type="entry name" value="Zinc/RING finger domain, C3HC4 (zinc finger)"/>
    <property type="match status" value="1"/>
</dbReference>
<evidence type="ECO:0000313" key="7">
    <source>
        <dbReference type="EMBL" id="KNZ59755.1"/>
    </source>
</evidence>
<dbReference type="GO" id="GO:0061630">
    <property type="term" value="F:ubiquitin protein ligase activity"/>
    <property type="evidence" value="ECO:0007669"/>
    <property type="project" value="TreeGrafter"/>
</dbReference>
<dbReference type="Pfam" id="PF13639">
    <property type="entry name" value="zf-RING_2"/>
    <property type="match status" value="1"/>
</dbReference>
<dbReference type="OrthoDB" id="2495271at2759"/>
<evidence type="ECO:0000256" key="1">
    <source>
        <dbReference type="ARBA" id="ARBA00022723"/>
    </source>
</evidence>